<proteinExistence type="predicted"/>
<feature type="compositionally biased region" description="Basic and acidic residues" evidence="3">
    <location>
        <begin position="61"/>
        <end position="74"/>
    </location>
</feature>
<protein>
    <recommendedName>
        <fullName evidence="2">Histidine-containing phosphotransfer protein</fullName>
    </recommendedName>
</protein>
<dbReference type="PANTHER" id="PTHR28242">
    <property type="entry name" value="PHOSPHORELAY INTERMEDIATE PROTEIN YPD1"/>
    <property type="match status" value="1"/>
</dbReference>
<evidence type="ECO:0000256" key="2">
    <source>
        <dbReference type="RuleBase" id="RU369004"/>
    </source>
</evidence>
<feature type="compositionally biased region" description="Polar residues" evidence="3">
    <location>
        <begin position="94"/>
        <end position="107"/>
    </location>
</feature>
<evidence type="ECO:0000256" key="1">
    <source>
        <dbReference type="ARBA" id="ARBA00023012"/>
    </source>
</evidence>
<dbReference type="GO" id="GO:0000160">
    <property type="term" value="P:phosphorelay signal transduction system"/>
    <property type="evidence" value="ECO:0007669"/>
    <property type="project" value="UniProtKB-UniRule"/>
</dbReference>
<evidence type="ECO:0000313" key="5">
    <source>
        <dbReference type="Proteomes" id="UP000243459"/>
    </source>
</evidence>
<dbReference type="InterPro" id="IPR036641">
    <property type="entry name" value="HPT_dom_sf"/>
</dbReference>
<dbReference type="Proteomes" id="UP000243459">
    <property type="component" value="Chromosome 6"/>
</dbReference>
<dbReference type="EMBL" id="CM007386">
    <property type="protein sequence ID" value="ONK66959.1"/>
    <property type="molecule type" value="Genomic_DNA"/>
</dbReference>
<evidence type="ECO:0000256" key="3">
    <source>
        <dbReference type="SAM" id="MobiDB-lite"/>
    </source>
</evidence>
<dbReference type="GO" id="GO:0043424">
    <property type="term" value="F:protein histidine kinase binding"/>
    <property type="evidence" value="ECO:0007669"/>
    <property type="project" value="UniProtKB-UniRule"/>
</dbReference>
<dbReference type="InterPro" id="IPR045871">
    <property type="entry name" value="AHP1-5/YPD1"/>
</dbReference>
<feature type="compositionally biased region" description="Basic and acidic residues" evidence="3">
    <location>
        <begin position="108"/>
        <end position="121"/>
    </location>
</feature>
<keyword evidence="2" id="KW-0932">Cytokinin signaling pathway</keyword>
<comment type="domain">
    <text evidence="2">Histidine-containing phosphotransfer domain (HPt) contains an active histidine that mediates the phosphotransfer.</text>
</comment>
<reference evidence="5" key="1">
    <citation type="journal article" date="2017" name="Nat. Commun.">
        <title>The asparagus genome sheds light on the origin and evolution of a young Y chromosome.</title>
        <authorList>
            <person name="Harkess A."/>
            <person name="Zhou J."/>
            <person name="Xu C."/>
            <person name="Bowers J.E."/>
            <person name="Van der Hulst R."/>
            <person name="Ayyampalayam S."/>
            <person name="Mercati F."/>
            <person name="Riccardi P."/>
            <person name="McKain M.R."/>
            <person name="Kakrana A."/>
            <person name="Tang H."/>
            <person name="Ray J."/>
            <person name="Groenendijk J."/>
            <person name="Arikit S."/>
            <person name="Mathioni S.M."/>
            <person name="Nakano M."/>
            <person name="Shan H."/>
            <person name="Telgmann-Rauber A."/>
            <person name="Kanno A."/>
            <person name="Yue Z."/>
            <person name="Chen H."/>
            <person name="Li W."/>
            <person name="Chen Y."/>
            <person name="Xu X."/>
            <person name="Zhang Y."/>
            <person name="Luo S."/>
            <person name="Chen H."/>
            <person name="Gao J."/>
            <person name="Mao Z."/>
            <person name="Pires J.C."/>
            <person name="Luo M."/>
            <person name="Kudrna D."/>
            <person name="Wing R.A."/>
            <person name="Meyers B.C."/>
            <person name="Yi K."/>
            <person name="Kong H."/>
            <person name="Lavrijsen P."/>
            <person name="Sunseri F."/>
            <person name="Falavigna A."/>
            <person name="Ye Y."/>
            <person name="Leebens-Mack J.H."/>
            <person name="Chen G."/>
        </authorList>
    </citation>
    <scope>NUCLEOTIDE SEQUENCE [LARGE SCALE GENOMIC DNA]</scope>
    <source>
        <strain evidence="5">cv. DH0086</strain>
    </source>
</reference>
<keyword evidence="1 2" id="KW-0902">Two-component regulatory system</keyword>
<comment type="subcellular location">
    <subcellularLocation>
        <location evidence="2">Cytoplasm</location>
        <location evidence="2">Cytosol</location>
    </subcellularLocation>
    <subcellularLocation>
        <location evidence="2">Nucleus</location>
    </subcellularLocation>
</comment>
<evidence type="ECO:0000313" key="4">
    <source>
        <dbReference type="EMBL" id="ONK66959.1"/>
    </source>
</evidence>
<keyword evidence="5" id="KW-1185">Reference proteome</keyword>
<dbReference type="Gene3D" id="1.20.120.160">
    <property type="entry name" value="HPT domain"/>
    <property type="match status" value="1"/>
</dbReference>
<gene>
    <name evidence="4" type="ORF">A4U43_C06F14010</name>
</gene>
<feature type="compositionally biased region" description="Basic and acidic residues" evidence="3">
    <location>
        <begin position="135"/>
        <end position="156"/>
    </location>
</feature>
<sequence>MSNQDEVNPNFVEEVVTLFFRDSSRLLNNIDQALEKCPNDFRKLDTYMHQLQGEETVEIRNKRNEVPESTKESEIGNGLPASSTTYIGDEIGDETNSSTNRLVTRSTTKSELRSETMRSENGEEISDEFSDEIDEFRPWRSPRANEEGDILERGDDLRERERERGIFGKAVRKNKT</sequence>
<dbReference type="Gramene" id="ONK66959">
    <property type="protein sequence ID" value="ONK66959"/>
    <property type="gene ID" value="A4U43_C06F14010"/>
</dbReference>
<feature type="region of interest" description="Disordered" evidence="3">
    <location>
        <begin position="61"/>
        <end position="156"/>
    </location>
</feature>
<organism evidence="4 5">
    <name type="scientific">Asparagus officinalis</name>
    <name type="common">Garden asparagus</name>
    <dbReference type="NCBI Taxonomy" id="4686"/>
    <lineage>
        <taxon>Eukaryota</taxon>
        <taxon>Viridiplantae</taxon>
        <taxon>Streptophyta</taxon>
        <taxon>Embryophyta</taxon>
        <taxon>Tracheophyta</taxon>
        <taxon>Spermatophyta</taxon>
        <taxon>Magnoliopsida</taxon>
        <taxon>Liliopsida</taxon>
        <taxon>Asparagales</taxon>
        <taxon>Asparagaceae</taxon>
        <taxon>Asparagoideae</taxon>
        <taxon>Asparagus</taxon>
    </lineage>
</organism>
<dbReference type="GO" id="GO:0005634">
    <property type="term" value="C:nucleus"/>
    <property type="evidence" value="ECO:0007669"/>
    <property type="project" value="UniProtKB-SubCell"/>
</dbReference>
<dbReference type="AlphaFoldDB" id="A0A5P1EQ83"/>
<accession>A0A5P1EQ83</accession>
<dbReference type="GO" id="GO:0005829">
    <property type="term" value="C:cytosol"/>
    <property type="evidence" value="ECO:0007669"/>
    <property type="project" value="UniProtKB-SubCell"/>
</dbReference>
<comment type="function">
    <text evidence="2">Functions as a two-component phosphorelay mediators between cytokinin sensor histidine kinases and response regulators (B-type ARRs). Plays an important role in propagating cytokinin signal transduction.</text>
</comment>
<feature type="compositionally biased region" description="Acidic residues" evidence="3">
    <location>
        <begin position="122"/>
        <end position="134"/>
    </location>
</feature>
<name>A0A5P1EQ83_ASPOF</name>
<dbReference type="PANTHER" id="PTHR28242:SF43">
    <property type="entry name" value="HISTIDINE-CONTAINING PHOSPHOTRANSFER PROTEIN 4"/>
    <property type="match status" value="1"/>
</dbReference>
<dbReference type="SUPFAM" id="SSF47226">
    <property type="entry name" value="Histidine-containing phosphotransfer domain, HPT domain"/>
    <property type="match status" value="1"/>
</dbReference>
<dbReference type="GO" id="GO:0009736">
    <property type="term" value="P:cytokinin-activated signaling pathway"/>
    <property type="evidence" value="ECO:0007669"/>
    <property type="project" value="UniProtKB-KW"/>
</dbReference>
<dbReference type="GO" id="GO:0009927">
    <property type="term" value="F:histidine phosphotransfer kinase activity"/>
    <property type="evidence" value="ECO:0007669"/>
    <property type="project" value="UniProtKB-UniRule"/>
</dbReference>